<dbReference type="PROSITE" id="PS50090">
    <property type="entry name" value="MYB_LIKE"/>
    <property type="match status" value="2"/>
</dbReference>
<dbReference type="PANTHER" id="PTHR45614:SF218">
    <property type="entry name" value="TRANSCRIPTION FACTOR MYB119-RELATED"/>
    <property type="match status" value="1"/>
</dbReference>
<feature type="domain" description="Myb-like" evidence="7">
    <location>
        <begin position="122"/>
        <end position="168"/>
    </location>
</feature>
<dbReference type="Proteomes" id="UP000087171">
    <property type="component" value="Chromosome Ca2"/>
</dbReference>
<dbReference type="InterPro" id="IPR050560">
    <property type="entry name" value="MYB_TF"/>
</dbReference>
<dbReference type="PROSITE" id="PS51294">
    <property type="entry name" value="HTH_MYB"/>
    <property type="match status" value="2"/>
</dbReference>
<comment type="subcellular location">
    <subcellularLocation>
        <location evidence="1">Nucleus</location>
    </subcellularLocation>
</comment>
<dbReference type="RefSeq" id="XP_004490644.1">
    <property type="nucleotide sequence ID" value="XM_004490587.1"/>
</dbReference>
<dbReference type="eggNOG" id="KOG0048">
    <property type="taxonomic scope" value="Eukaryota"/>
</dbReference>
<name>A0A1S2XKB4_CICAR</name>
<organism evidence="9 10">
    <name type="scientific">Cicer arietinum</name>
    <name type="common">Chickpea</name>
    <name type="synonym">Garbanzo</name>
    <dbReference type="NCBI Taxonomy" id="3827"/>
    <lineage>
        <taxon>Eukaryota</taxon>
        <taxon>Viridiplantae</taxon>
        <taxon>Streptophyta</taxon>
        <taxon>Embryophyta</taxon>
        <taxon>Tracheophyta</taxon>
        <taxon>Spermatophyta</taxon>
        <taxon>Magnoliopsida</taxon>
        <taxon>eudicotyledons</taxon>
        <taxon>Gunneridae</taxon>
        <taxon>Pentapetalae</taxon>
        <taxon>rosids</taxon>
        <taxon>fabids</taxon>
        <taxon>Fabales</taxon>
        <taxon>Fabaceae</taxon>
        <taxon>Papilionoideae</taxon>
        <taxon>50 kb inversion clade</taxon>
        <taxon>NPAAA clade</taxon>
        <taxon>Hologalegina</taxon>
        <taxon>IRL clade</taxon>
        <taxon>Cicereae</taxon>
        <taxon>Cicer</taxon>
    </lineage>
</organism>
<evidence type="ECO:0000259" key="7">
    <source>
        <dbReference type="PROSITE" id="PS50090"/>
    </source>
</evidence>
<keyword evidence="2" id="KW-0677">Repeat</keyword>
<dbReference type="SMART" id="SM00717">
    <property type="entry name" value="SANT"/>
    <property type="match status" value="2"/>
</dbReference>
<dbReference type="FunFam" id="1.10.10.60:FF:000010">
    <property type="entry name" value="Transcriptional activator Myb isoform A"/>
    <property type="match status" value="1"/>
</dbReference>
<dbReference type="GO" id="GO:0005634">
    <property type="term" value="C:nucleus"/>
    <property type="evidence" value="ECO:0007669"/>
    <property type="project" value="UniProtKB-SubCell"/>
</dbReference>
<keyword evidence="3" id="KW-0804">Transcription</keyword>
<feature type="domain" description="HTH myb-type" evidence="8">
    <location>
        <begin position="173"/>
        <end position="223"/>
    </location>
</feature>
<feature type="compositionally biased region" description="Polar residues" evidence="6">
    <location>
        <begin position="207"/>
        <end position="216"/>
    </location>
</feature>
<dbReference type="OrthoDB" id="2143914at2759"/>
<accession>A0A1S2XKB4</accession>
<feature type="domain" description="Myb-like" evidence="7">
    <location>
        <begin position="169"/>
        <end position="219"/>
    </location>
</feature>
<evidence type="ECO:0000313" key="9">
    <source>
        <dbReference type="Proteomes" id="UP000087171"/>
    </source>
</evidence>
<dbReference type="GO" id="GO:0000981">
    <property type="term" value="F:DNA-binding transcription factor activity, RNA polymerase II-specific"/>
    <property type="evidence" value="ECO:0007669"/>
    <property type="project" value="TreeGrafter"/>
</dbReference>
<feature type="domain" description="HTH myb-type" evidence="8">
    <location>
        <begin position="122"/>
        <end position="172"/>
    </location>
</feature>
<keyword evidence="3" id="KW-0805">Transcription regulation</keyword>
<feature type="compositionally biased region" description="Basic residues" evidence="6">
    <location>
        <begin position="217"/>
        <end position="229"/>
    </location>
</feature>
<dbReference type="AlphaFoldDB" id="A0A1S2XKB4"/>
<evidence type="ECO:0000256" key="3">
    <source>
        <dbReference type="ARBA" id="ARBA00023015"/>
    </source>
</evidence>
<dbReference type="Gene3D" id="1.10.10.60">
    <property type="entry name" value="Homeodomain-like"/>
    <property type="match status" value="2"/>
</dbReference>
<proteinExistence type="predicted"/>
<reference evidence="9" key="1">
    <citation type="journal article" date="2013" name="Nat. Biotechnol.">
        <title>Draft genome sequence of chickpea (Cicer arietinum) provides a resource for trait improvement.</title>
        <authorList>
            <person name="Varshney R.K."/>
            <person name="Song C."/>
            <person name="Saxena R.K."/>
            <person name="Azam S."/>
            <person name="Yu S."/>
            <person name="Sharpe A.G."/>
            <person name="Cannon S."/>
            <person name="Baek J."/>
            <person name="Rosen B.D."/>
            <person name="Tar'an B."/>
            <person name="Millan T."/>
            <person name="Zhang X."/>
            <person name="Ramsay L.D."/>
            <person name="Iwata A."/>
            <person name="Wang Y."/>
            <person name="Nelson W."/>
            <person name="Farmer A.D."/>
            <person name="Gaur P.M."/>
            <person name="Soderlund C."/>
            <person name="Penmetsa R.V."/>
            <person name="Xu C."/>
            <person name="Bharti A.K."/>
            <person name="He W."/>
            <person name="Winter P."/>
            <person name="Zhao S."/>
            <person name="Hane J.K."/>
            <person name="Carrasquilla-Garcia N."/>
            <person name="Condie J.A."/>
            <person name="Upadhyaya H.D."/>
            <person name="Luo M.C."/>
            <person name="Thudi M."/>
            <person name="Gowda C.L."/>
            <person name="Singh N.P."/>
            <person name="Lichtenzveig J."/>
            <person name="Gali K.K."/>
            <person name="Rubio J."/>
            <person name="Nadarajan N."/>
            <person name="Dolezel J."/>
            <person name="Bansal K.C."/>
            <person name="Xu X."/>
            <person name="Edwards D."/>
            <person name="Zhang G."/>
            <person name="Kahl G."/>
            <person name="Gil J."/>
            <person name="Singh K.B."/>
            <person name="Datta S.K."/>
            <person name="Jackson S.A."/>
            <person name="Wang J."/>
            <person name="Cook D.R."/>
        </authorList>
    </citation>
    <scope>NUCLEOTIDE SEQUENCE [LARGE SCALE GENOMIC DNA]</scope>
    <source>
        <strain evidence="9">cv. CDC Frontier</strain>
    </source>
</reference>
<dbReference type="InterPro" id="IPR009057">
    <property type="entry name" value="Homeodomain-like_sf"/>
</dbReference>
<gene>
    <name evidence="10" type="primary">LOC101490011</name>
</gene>
<evidence type="ECO:0000256" key="6">
    <source>
        <dbReference type="SAM" id="MobiDB-lite"/>
    </source>
</evidence>
<evidence type="ECO:0000259" key="8">
    <source>
        <dbReference type="PROSITE" id="PS51294"/>
    </source>
</evidence>
<dbReference type="GeneID" id="101490011"/>
<protein>
    <submittedName>
        <fullName evidence="10">Transcription factor MYB119-like</fullName>
    </submittedName>
</protein>
<reference evidence="10" key="2">
    <citation type="submission" date="2025-08" db="UniProtKB">
        <authorList>
            <consortium name="RefSeq"/>
        </authorList>
    </citation>
    <scope>IDENTIFICATION</scope>
    <source>
        <tissue evidence="10">Etiolated seedlings</tissue>
    </source>
</reference>
<dbReference type="Pfam" id="PF13921">
    <property type="entry name" value="Myb_DNA-bind_6"/>
    <property type="match status" value="1"/>
</dbReference>
<evidence type="ECO:0000256" key="5">
    <source>
        <dbReference type="ARBA" id="ARBA00023242"/>
    </source>
</evidence>
<dbReference type="CDD" id="cd00167">
    <property type="entry name" value="SANT"/>
    <property type="match status" value="2"/>
</dbReference>
<dbReference type="PANTHER" id="PTHR45614">
    <property type="entry name" value="MYB PROTEIN-RELATED"/>
    <property type="match status" value="1"/>
</dbReference>
<evidence type="ECO:0000256" key="1">
    <source>
        <dbReference type="ARBA" id="ARBA00004123"/>
    </source>
</evidence>
<evidence type="ECO:0000256" key="2">
    <source>
        <dbReference type="ARBA" id="ARBA00022737"/>
    </source>
</evidence>
<keyword evidence="4" id="KW-0238">DNA-binding</keyword>
<dbReference type="PaxDb" id="3827-XP_004490644.1"/>
<keyword evidence="5" id="KW-0539">Nucleus</keyword>
<dbReference type="GO" id="GO:0000978">
    <property type="term" value="F:RNA polymerase II cis-regulatory region sequence-specific DNA binding"/>
    <property type="evidence" value="ECO:0007669"/>
    <property type="project" value="TreeGrafter"/>
</dbReference>
<evidence type="ECO:0000256" key="4">
    <source>
        <dbReference type="ARBA" id="ARBA00023125"/>
    </source>
</evidence>
<dbReference type="InterPro" id="IPR017930">
    <property type="entry name" value="Myb_dom"/>
</dbReference>
<keyword evidence="9" id="KW-1185">Reference proteome</keyword>
<evidence type="ECO:0000313" key="10">
    <source>
        <dbReference type="RefSeq" id="XP_004490644.1"/>
    </source>
</evidence>
<dbReference type="KEGG" id="cam:101490011"/>
<feature type="region of interest" description="Disordered" evidence="6">
    <location>
        <begin position="205"/>
        <end position="243"/>
    </location>
</feature>
<dbReference type="InterPro" id="IPR001005">
    <property type="entry name" value="SANT/Myb"/>
</dbReference>
<dbReference type="SUPFAM" id="SSF46689">
    <property type="entry name" value="Homeodomain-like"/>
    <property type="match status" value="1"/>
</dbReference>
<sequence>MVRGGNHGGNGVKIFGYENINANDPFMERFLWDQMIHYHSHQQNNSSVFPYSSGSHYEYKWPNTQESRFVIDHGVLPNEEPLMWTNFNQTSTLCLKDIHGYEKNTKIVRRKIKKETSIISIKGQWTKEEDRKLIRFVKQYGERKWTQVAEKLEGRVGKQCRERWNNHLRPDIKKDSWSEEEERILVASHAKLGNRWSEIAKRIPGRTENSIKNHWNATKRRQNSRRKNKRNENSSKGKPKSSILEDYIKTNTSIPTKITTIPSSSHTTLSQNLATNDESNPLSIEPMNESFSNDLLFMQQLLMGNDQNVVDDVNESGIVYSNQPPNDNIMQLDDDNVVFSPRETSTITNDFLPYDFYFSQLLNL</sequence>